<dbReference type="InterPro" id="IPR032534">
    <property type="entry name" value="EcxA_zinc-bd"/>
</dbReference>
<dbReference type="InterPro" id="IPR034032">
    <property type="entry name" value="Zn_MMP-like_bac"/>
</dbReference>
<feature type="domain" description="DUF5117" evidence="3">
    <location>
        <begin position="98"/>
        <end position="296"/>
    </location>
</feature>
<dbReference type="GO" id="GO:0008237">
    <property type="term" value="F:metallopeptidase activity"/>
    <property type="evidence" value="ECO:0007669"/>
    <property type="project" value="InterPro"/>
</dbReference>
<feature type="signal peptide" evidence="1">
    <location>
        <begin position="1"/>
        <end position="21"/>
    </location>
</feature>
<evidence type="ECO:0000313" key="6">
    <source>
        <dbReference type="Proteomes" id="UP000178606"/>
    </source>
</evidence>
<dbReference type="InterPro" id="IPR024079">
    <property type="entry name" value="MetalloPept_cat_dom_sf"/>
</dbReference>
<dbReference type="Proteomes" id="UP000178606">
    <property type="component" value="Unassembled WGS sequence"/>
</dbReference>
<evidence type="ECO:0008006" key="7">
    <source>
        <dbReference type="Google" id="ProtNLM"/>
    </source>
</evidence>
<evidence type="ECO:0000256" key="1">
    <source>
        <dbReference type="SAM" id="SignalP"/>
    </source>
</evidence>
<protein>
    <recommendedName>
        <fullName evidence="7">Peptidase M43</fullName>
    </recommendedName>
</protein>
<dbReference type="InterPro" id="IPR033413">
    <property type="entry name" value="DUF5117"/>
</dbReference>
<evidence type="ECO:0000313" key="5">
    <source>
        <dbReference type="EMBL" id="OGG52981.1"/>
    </source>
</evidence>
<comment type="caution">
    <text evidence="5">The sequence shown here is derived from an EMBL/GenBank/DDBJ whole genome shotgun (WGS) entry which is preliminary data.</text>
</comment>
<dbReference type="InterPro" id="IPR033428">
    <property type="entry name" value="DUF5118"/>
</dbReference>
<keyword evidence="1" id="KW-0732">Signal</keyword>
<dbReference type="AlphaFoldDB" id="A0A1F6CVB5"/>
<feature type="domain" description="EcxA zinc-binding" evidence="2">
    <location>
        <begin position="473"/>
        <end position="802"/>
    </location>
</feature>
<sequence>MNFRAVLICCLVCLLPAPALSADPPKKGAEAKPETPKEKPFAEVVKDAKLIPGLFNVYRGEEKVYIEIAPGQFDRLYLLSSTLESGIGERGWYPAETMGDLLVTFRRQGKSVQMIGVNPWFRAQEGTPIERALRRSFSNSILGATKVESEPHPERKSVLIDLGAVLLTDFSMLGYYLEATFRAGYRFDAKNSAFGTIRGFPQDVELETVSHFATERPPLPPLGPGAPMPSPPRNLVDVRSMTFHLRYSLHELPPPGYRPRLADDRVGHFLEHIDDFTSDVNATPAVRYVNRWRLEKADPGAAMSRPRQPIVFWLENTIPVKYRQAVREGVLMWNKAFERIGFQDAIEVREQPDSTDWDAADVRYSTVRWILAPDAAFAQGPSRTNPLTGEIFDADIRFSEAITRFSRQEMNEEVNPVTAMEGATPGQALASPSLLWRRDPFRSVCDFAQGAAADAAFAFDVLMTRGMEPDGPEADRFVQDFLRDITAHEVGHTLGLRHNFRASTLHPFEQLQDRALTSEKGLTGSVMDYNPTNVARKGQSQGEYFHSTLGPYDYWAIEYAYKPIQAATPEEELPELRRIASRAATPDLAYGTDEDAGFSADPLDMDPTATRWDLGDDPLKYCEQRVALAREVFENVEKRLEKPGEGYQVLRRSFNMALSRAGLALYGVSRYIGGMYHHRDHVGDPGGRVPFEPVPAAKQKEALRLLRERLFSPQAFQFSPQLLNKLAVERFLNWRNFSLGRFDYPIHGRVLGMQTWVLNRLYHPVVMSRILDSEVKFAGPDGAFSLAEMFDGVQEAVWSDARPAGVSLSLNSYRRSLQREHLKRLVTMALRPDPGTPEDARNLARANLTALRTQLQGALARPGLKMSAETRAHLRESLARIDEALKANVQRATF</sequence>
<evidence type="ECO:0000259" key="2">
    <source>
        <dbReference type="Pfam" id="PF16313"/>
    </source>
</evidence>
<dbReference type="PANTHER" id="PTHR38478:SF1">
    <property type="entry name" value="ZINC DEPENDENT METALLOPROTEASE DOMAIN LIPOPROTEIN"/>
    <property type="match status" value="1"/>
</dbReference>
<dbReference type="Pfam" id="PF16313">
    <property type="entry name" value="DUF4953"/>
    <property type="match status" value="1"/>
</dbReference>
<feature type="domain" description="DUF5118" evidence="4">
    <location>
        <begin position="39"/>
        <end position="85"/>
    </location>
</feature>
<reference evidence="5 6" key="1">
    <citation type="journal article" date="2016" name="Nat. Commun.">
        <title>Thousands of microbial genomes shed light on interconnected biogeochemical processes in an aquifer system.</title>
        <authorList>
            <person name="Anantharaman K."/>
            <person name="Brown C.T."/>
            <person name="Hug L.A."/>
            <person name="Sharon I."/>
            <person name="Castelle C.J."/>
            <person name="Probst A.J."/>
            <person name="Thomas B.C."/>
            <person name="Singh A."/>
            <person name="Wilkins M.J."/>
            <person name="Karaoz U."/>
            <person name="Brodie E.L."/>
            <person name="Williams K.H."/>
            <person name="Hubbard S.S."/>
            <person name="Banfield J.F."/>
        </authorList>
    </citation>
    <scope>NUCLEOTIDE SEQUENCE [LARGE SCALE GENOMIC DNA]</scope>
    <source>
        <strain evidence="6">RIFCSPLOWO2_12_FULL_64_10</strain>
    </source>
</reference>
<organism evidence="5 6">
    <name type="scientific">Handelsmanbacteria sp. (strain RIFCSPLOWO2_12_FULL_64_10)</name>
    <dbReference type="NCBI Taxonomy" id="1817868"/>
    <lineage>
        <taxon>Bacteria</taxon>
        <taxon>Candidatus Handelsmaniibacteriota</taxon>
    </lineage>
</organism>
<dbReference type="EMBL" id="MFKF01000130">
    <property type="protein sequence ID" value="OGG52981.1"/>
    <property type="molecule type" value="Genomic_DNA"/>
</dbReference>
<evidence type="ECO:0000259" key="3">
    <source>
        <dbReference type="Pfam" id="PF17148"/>
    </source>
</evidence>
<dbReference type="PANTHER" id="PTHR38478">
    <property type="entry name" value="PEPTIDASE M1A AND M12B"/>
    <property type="match status" value="1"/>
</dbReference>
<dbReference type="Pfam" id="PF17162">
    <property type="entry name" value="DUF5118"/>
    <property type="match status" value="1"/>
</dbReference>
<feature type="chain" id="PRO_5009523647" description="Peptidase M43" evidence="1">
    <location>
        <begin position="22"/>
        <end position="894"/>
    </location>
</feature>
<accession>A0A1F6CVB5</accession>
<dbReference type="CDD" id="cd04276">
    <property type="entry name" value="ZnMc_MMP_like_2"/>
    <property type="match status" value="1"/>
</dbReference>
<evidence type="ECO:0000259" key="4">
    <source>
        <dbReference type="Pfam" id="PF17162"/>
    </source>
</evidence>
<dbReference type="Gene3D" id="3.40.390.10">
    <property type="entry name" value="Collagenase (Catalytic Domain)"/>
    <property type="match status" value="1"/>
</dbReference>
<gene>
    <name evidence="5" type="ORF">A3F84_19225</name>
</gene>
<proteinExistence type="predicted"/>
<dbReference type="SUPFAM" id="SSF55486">
    <property type="entry name" value="Metalloproteases ('zincins'), catalytic domain"/>
    <property type="match status" value="1"/>
</dbReference>
<name>A0A1F6CVB5_HANXR</name>
<dbReference type="Pfam" id="PF17148">
    <property type="entry name" value="DUF5117"/>
    <property type="match status" value="1"/>
</dbReference>